<evidence type="ECO:0000313" key="9">
    <source>
        <dbReference type="EMBL" id="SHL05271.1"/>
    </source>
</evidence>
<evidence type="ECO:0000256" key="5">
    <source>
        <dbReference type="ARBA" id="ARBA00022989"/>
    </source>
</evidence>
<name>A0A1M6XH48_9FIRM</name>
<dbReference type="EMBL" id="FRAC01000022">
    <property type="protein sequence ID" value="SHL05271.1"/>
    <property type="molecule type" value="Genomic_DNA"/>
</dbReference>
<evidence type="ECO:0000256" key="7">
    <source>
        <dbReference type="RuleBase" id="RU363032"/>
    </source>
</evidence>
<keyword evidence="3" id="KW-1003">Cell membrane</keyword>
<dbReference type="Gene3D" id="1.10.3720.10">
    <property type="entry name" value="MetI-like"/>
    <property type="match status" value="1"/>
</dbReference>
<keyword evidence="5 7" id="KW-1133">Transmembrane helix</keyword>
<feature type="transmembrane region" description="Helical" evidence="7">
    <location>
        <begin position="257"/>
        <end position="278"/>
    </location>
</feature>
<dbReference type="AlphaFoldDB" id="A0A1M6XH48"/>
<evidence type="ECO:0000256" key="6">
    <source>
        <dbReference type="ARBA" id="ARBA00023136"/>
    </source>
</evidence>
<dbReference type="GO" id="GO:0055085">
    <property type="term" value="P:transmembrane transport"/>
    <property type="evidence" value="ECO:0007669"/>
    <property type="project" value="InterPro"/>
</dbReference>
<evidence type="ECO:0000256" key="4">
    <source>
        <dbReference type="ARBA" id="ARBA00022692"/>
    </source>
</evidence>
<reference evidence="9 10" key="1">
    <citation type="submission" date="2016-11" db="EMBL/GenBank/DDBJ databases">
        <authorList>
            <person name="Jaros S."/>
            <person name="Januszkiewicz K."/>
            <person name="Wedrychowicz H."/>
        </authorList>
    </citation>
    <scope>NUCLEOTIDE SEQUENCE [LARGE SCALE GENOMIC DNA]</scope>
    <source>
        <strain evidence="9 10">DSM 15929</strain>
    </source>
</reference>
<evidence type="ECO:0000259" key="8">
    <source>
        <dbReference type="PROSITE" id="PS50928"/>
    </source>
</evidence>
<dbReference type="InterPro" id="IPR051393">
    <property type="entry name" value="ABC_transporter_permease"/>
</dbReference>
<feature type="transmembrane region" description="Helical" evidence="7">
    <location>
        <begin position="70"/>
        <end position="91"/>
    </location>
</feature>
<dbReference type="InterPro" id="IPR000515">
    <property type="entry name" value="MetI-like"/>
</dbReference>
<dbReference type="Pfam" id="PF00528">
    <property type="entry name" value="BPD_transp_1"/>
    <property type="match status" value="1"/>
</dbReference>
<dbReference type="RefSeq" id="WP_073278592.1">
    <property type="nucleotide sequence ID" value="NZ_FRAC01000022.1"/>
</dbReference>
<feature type="transmembrane region" description="Helical" evidence="7">
    <location>
        <begin position="7"/>
        <end position="27"/>
    </location>
</feature>
<keyword evidence="10" id="KW-1185">Reference proteome</keyword>
<keyword evidence="2 7" id="KW-0813">Transport</keyword>
<feature type="domain" description="ABC transmembrane type-1" evidence="8">
    <location>
        <begin position="66"/>
        <end position="278"/>
    </location>
</feature>
<comment type="similarity">
    <text evidence="7">Belongs to the binding-protein-dependent transport system permease family.</text>
</comment>
<dbReference type="PANTHER" id="PTHR30193:SF37">
    <property type="entry name" value="INNER MEMBRANE ABC TRANSPORTER PERMEASE PROTEIN YCJO"/>
    <property type="match status" value="1"/>
</dbReference>
<evidence type="ECO:0000256" key="3">
    <source>
        <dbReference type="ARBA" id="ARBA00022475"/>
    </source>
</evidence>
<dbReference type="SUPFAM" id="SSF160964">
    <property type="entry name" value="MalF N-terminal region-like"/>
    <property type="match status" value="1"/>
</dbReference>
<sequence>MSKRNRAMNLFYIPALVFMLLFVAYPFSEAVRISFTKWNGYSQNQIFIGLDNYKKLFTDSNFHLALKNTLIYGFGSAFLQNAFGLAFAIFLNSKFKGNSIVRTIIYLPVMISGLIMGYIISFFVQYRGGVINEIIGWFGMAPIDYMASGARGVIIITLINSWQYIGISMIIYIAGLQNISNVYYEAAGIDGASKWQQFKNITVPLIIPAMSTAVVQNIIGSLKLYDVIISLSGGGPGFSTHSLSTYISNQYFKAQNAGYSAAVGIFTFLFIMIVATAFSRYFTQKEVEL</sequence>
<proteinExistence type="inferred from homology"/>
<keyword evidence="4 7" id="KW-0812">Transmembrane</keyword>
<accession>A0A1M6XH48</accession>
<evidence type="ECO:0000256" key="1">
    <source>
        <dbReference type="ARBA" id="ARBA00004651"/>
    </source>
</evidence>
<dbReference type="OrthoDB" id="367897at2"/>
<comment type="subcellular location">
    <subcellularLocation>
        <location evidence="1 7">Cell membrane</location>
        <topology evidence="1 7">Multi-pass membrane protein</topology>
    </subcellularLocation>
</comment>
<dbReference type="Proteomes" id="UP000184386">
    <property type="component" value="Unassembled WGS sequence"/>
</dbReference>
<feature type="transmembrane region" description="Helical" evidence="7">
    <location>
        <begin position="154"/>
        <end position="174"/>
    </location>
</feature>
<gene>
    <name evidence="9" type="ORF">SAMN02745136_03967</name>
</gene>
<dbReference type="SUPFAM" id="SSF161098">
    <property type="entry name" value="MetI-like"/>
    <property type="match status" value="1"/>
</dbReference>
<protein>
    <submittedName>
        <fullName evidence="9">Raffinose/stachyose/melibiose transport system permease protein</fullName>
    </submittedName>
</protein>
<dbReference type="PROSITE" id="PS50928">
    <property type="entry name" value="ABC_TM1"/>
    <property type="match status" value="1"/>
</dbReference>
<evidence type="ECO:0000313" key="10">
    <source>
        <dbReference type="Proteomes" id="UP000184386"/>
    </source>
</evidence>
<dbReference type="GO" id="GO:0005886">
    <property type="term" value="C:plasma membrane"/>
    <property type="evidence" value="ECO:0007669"/>
    <property type="project" value="UniProtKB-SubCell"/>
</dbReference>
<keyword evidence="6 7" id="KW-0472">Membrane</keyword>
<dbReference type="PANTHER" id="PTHR30193">
    <property type="entry name" value="ABC TRANSPORTER PERMEASE PROTEIN"/>
    <property type="match status" value="1"/>
</dbReference>
<dbReference type="STRING" id="1121322.SAMN02745136_03967"/>
<feature type="transmembrane region" description="Helical" evidence="7">
    <location>
        <begin position="103"/>
        <end position="124"/>
    </location>
</feature>
<dbReference type="InterPro" id="IPR035906">
    <property type="entry name" value="MetI-like_sf"/>
</dbReference>
<evidence type="ECO:0000256" key="2">
    <source>
        <dbReference type="ARBA" id="ARBA00022448"/>
    </source>
</evidence>
<organism evidence="9 10">
    <name type="scientific">Anaerocolumna jejuensis DSM 15929</name>
    <dbReference type="NCBI Taxonomy" id="1121322"/>
    <lineage>
        <taxon>Bacteria</taxon>
        <taxon>Bacillati</taxon>
        <taxon>Bacillota</taxon>
        <taxon>Clostridia</taxon>
        <taxon>Lachnospirales</taxon>
        <taxon>Lachnospiraceae</taxon>
        <taxon>Anaerocolumna</taxon>
    </lineage>
</organism>
<dbReference type="CDD" id="cd06261">
    <property type="entry name" value="TM_PBP2"/>
    <property type="match status" value="1"/>
</dbReference>